<accession>A0A6A5AXJ2</accession>
<feature type="non-terminal residue" evidence="3">
    <location>
        <position position="145"/>
    </location>
</feature>
<evidence type="ECO:0000259" key="2">
    <source>
        <dbReference type="PROSITE" id="PS50222"/>
    </source>
</evidence>
<feature type="domain" description="EF-hand" evidence="2">
    <location>
        <begin position="56"/>
        <end position="91"/>
    </location>
</feature>
<dbReference type="Gene3D" id="1.10.238.10">
    <property type="entry name" value="EF-hand"/>
    <property type="match status" value="1"/>
</dbReference>
<dbReference type="Proteomes" id="UP000469452">
    <property type="component" value="Unassembled WGS sequence"/>
</dbReference>
<reference evidence="3 4" key="1">
    <citation type="submission" date="2019-06" db="EMBL/GenBank/DDBJ databases">
        <title>Genomics analysis of Aphanomyces spp. identifies a new class of oomycete effector associated with host adaptation.</title>
        <authorList>
            <person name="Gaulin E."/>
        </authorList>
    </citation>
    <scope>NUCLEOTIDE SEQUENCE [LARGE SCALE GENOMIC DNA]</scope>
    <source>
        <strain evidence="3 4">E</strain>
    </source>
</reference>
<protein>
    <recommendedName>
        <fullName evidence="2">EF-hand domain-containing protein</fullName>
    </recommendedName>
</protein>
<evidence type="ECO:0000256" key="1">
    <source>
        <dbReference type="ARBA" id="ARBA00022837"/>
    </source>
</evidence>
<proteinExistence type="predicted"/>
<dbReference type="PROSITE" id="PS00018">
    <property type="entry name" value="EF_HAND_1"/>
    <property type="match status" value="1"/>
</dbReference>
<dbReference type="PROSITE" id="PS50222">
    <property type="entry name" value="EF_HAND_2"/>
    <property type="match status" value="1"/>
</dbReference>
<dbReference type="SUPFAM" id="SSF47473">
    <property type="entry name" value="EF-hand"/>
    <property type="match status" value="1"/>
</dbReference>
<evidence type="ECO:0000313" key="3">
    <source>
        <dbReference type="EMBL" id="KAF0775269.1"/>
    </source>
</evidence>
<dbReference type="AlphaFoldDB" id="A0A6A5AXJ2"/>
<gene>
    <name evidence="3" type="ORF">AaE_001029</name>
</gene>
<name>A0A6A5AXJ2_APHAT</name>
<dbReference type="InterPro" id="IPR011992">
    <property type="entry name" value="EF-hand-dom_pair"/>
</dbReference>
<evidence type="ECO:0000313" key="4">
    <source>
        <dbReference type="Proteomes" id="UP000469452"/>
    </source>
</evidence>
<comment type="caution">
    <text evidence="3">The sequence shown here is derived from an EMBL/GenBank/DDBJ whole genome shotgun (WGS) entry which is preliminary data.</text>
</comment>
<keyword evidence="1" id="KW-0106">Calcium</keyword>
<dbReference type="InterPro" id="IPR002048">
    <property type="entry name" value="EF_hand_dom"/>
</dbReference>
<dbReference type="InterPro" id="IPR018247">
    <property type="entry name" value="EF_Hand_1_Ca_BS"/>
</dbReference>
<dbReference type="EMBL" id="VJMI01001883">
    <property type="protein sequence ID" value="KAF0775269.1"/>
    <property type="molecule type" value="Genomic_DNA"/>
</dbReference>
<dbReference type="GO" id="GO:0005509">
    <property type="term" value="F:calcium ion binding"/>
    <property type="evidence" value="ECO:0007669"/>
    <property type="project" value="InterPro"/>
</dbReference>
<sequence>MDLMMRLKGGQAFKAISDEFHAREQMLGQDGLPLADFVEIMLKGLPKAKSGADAYDTISGLIDLFNDIDINGDGTLELSEFTSYCVDAGMVATRVKVAPLKYQYIKNKEFVDRTTEGSGIEKIKWCPVLKRALVVETKANSVKIY</sequence>
<organism evidence="3 4">
    <name type="scientific">Aphanomyces astaci</name>
    <name type="common">Crayfish plague agent</name>
    <dbReference type="NCBI Taxonomy" id="112090"/>
    <lineage>
        <taxon>Eukaryota</taxon>
        <taxon>Sar</taxon>
        <taxon>Stramenopiles</taxon>
        <taxon>Oomycota</taxon>
        <taxon>Saprolegniomycetes</taxon>
        <taxon>Saprolegniales</taxon>
        <taxon>Verrucalvaceae</taxon>
        <taxon>Aphanomyces</taxon>
    </lineage>
</organism>